<comment type="cofactor">
    <cofactor evidence="12">
        <name>Mn(2+)</name>
        <dbReference type="ChEBI" id="CHEBI:29035"/>
    </cofactor>
    <text evidence="12">The cofactor is mostly bound to the substrate.</text>
</comment>
<keyword evidence="11 12" id="KW-0464">Manganese</keyword>
<keyword evidence="8 12" id="KW-1133">Transmembrane helix</keyword>
<evidence type="ECO:0000256" key="8">
    <source>
        <dbReference type="ARBA" id="ARBA00022989"/>
    </source>
</evidence>
<dbReference type="GO" id="GO:0003827">
    <property type="term" value="F:alpha-1,3-mannosylglycoprotein 2-beta-N-acetylglucosaminyltransferase activity"/>
    <property type="evidence" value="ECO:0007669"/>
    <property type="project" value="UniProtKB-UniRule"/>
</dbReference>
<evidence type="ECO:0000256" key="10">
    <source>
        <dbReference type="ARBA" id="ARBA00023136"/>
    </source>
</evidence>
<dbReference type="Gramene" id="PGSC0003DMT400038070">
    <property type="protein sequence ID" value="PGSC0003DMT400038070"/>
    <property type="gene ID" value="PGSC0003DMG401014680"/>
</dbReference>
<evidence type="ECO:0000256" key="7">
    <source>
        <dbReference type="ARBA" id="ARBA00022968"/>
    </source>
</evidence>
<evidence type="ECO:0000256" key="12">
    <source>
        <dbReference type="RuleBase" id="RU368119"/>
    </source>
</evidence>
<dbReference type="EC" id="2.4.1.101" evidence="12"/>
<dbReference type="InterPro" id="IPR004139">
    <property type="entry name" value="Glyco_trans_13"/>
</dbReference>
<protein>
    <recommendedName>
        <fullName evidence="12">Alpha-1,3-mannosyl-glycoprotein 2-beta-N-acetylglucosaminyltransferase</fullName>
        <shortName evidence="12">GNT-I</shortName>
        <shortName evidence="12">GlcNAc-T I</shortName>
        <ecNumber evidence="12">2.4.1.101</ecNumber>
    </recommendedName>
    <alternativeName>
        <fullName evidence="12">N-glycosyl-oligosaccharide-glycoprotein N-acetylglucosaminyltransferase I</fullName>
    </alternativeName>
</protein>
<evidence type="ECO:0000256" key="3">
    <source>
        <dbReference type="ARBA" id="ARBA00022676"/>
    </source>
</evidence>
<comment type="similarity">
    <text evidence="12">Belongs to the glycosyltransferase 13 family.</text>
</comment>
<evidence type="ECO:0000256" key="2">
    <source>
        <dbReference type="ARBA" id="ARBA00004922"/>
    </source>
</evidence>
<evidence type="ECO:0000256" key="1">
    <source>
        <dbReference type="ARBA" id="ARBA00004323"/>
    </source>
</evidence>
<comment type="subcellular location">
    <subcellularLocation>
        <location evidence="1 12">Golgi apparatus membrane</location>
        <topology evidence="1 12">Single-pass type II membrane protein</topology>
    </subcellularLocation>
</comment>
<dbReference type="ExpressionAtlas" id="M1B6A3">
    <property type="expression patterns" value="baseline"/>
</dbReference>
<reference evidence="14" key="1">
    <citation type="journal article" date="2011" name="Nature">
        <title>Genome sequence and analysis of the tuber crop potato.</title>
        <authorList>
            <consortium name="The Potato Genome Sequencing Consortium"/>
        </authorList>
    </citation>
    <scope>NUCLEOTIDE SEQUENCE [LARGE SCALE GENOMIC DNA]</scope>
    <source>
        <strain evidence="14">cv. DM1-3 516 R44</strain>
    </source>
</reference>
<dbReference type="STRING" id="4113.M1B6A3"/>
<sequence>MRGNKFCFDLRYLLVVAALAFIYIQMRLFATQSEYVDRLAAAIEAENHCTSQTRLLIDKISQQQGRVVALEGALCSPV</sequence>
<reference evidence="13" key="2">
    <citation type="submission" date="2015-06" db="UniProtKB">
        <authorList>
            <consortium name="EnsemblPlants"/>
        </authorList>
    </citation>
    <scope>IDENTIFICATION</scope>
    <source>
        <strain evidence="13">DM1-3 516 R44</strain>
    </source>
</reference>
<evidence type="ECO:0000256" key="9">
    <source>
        <dbReference type="ARBA" id="ARBA00023034"/>
    </source>
</evidence>
<evidence type="ECO:0000313" key="14">
    <source>
        <dbReference type="Proteomes" id="UP000011115"/>
    </source>
</evidence>
<feature type="transmembrane region" description="Helical" evidence="12">
    <location>
        <begin position="12"/>
        <end position="30"/>
    </location>
</feature>
<comment type="catalytic activity">
    <reaction evidence="12">
        <text>N(4)-(alpha-D-Man-(1-&gt;3)-[alpha-D-Man-(1-&gt;3)-[alpha-D-Man-(1-&gt;6)]-alpha-D-Man-(1-&gt;6)]-beta-D-Man-(1-&gt;4)-beta-D-GlcNAc-(1-&gt;4)-beta-D-GlcNAc)-L-asparaginyl-[protein] (N-glucan mannose isomer 5A1,2) + UDP-N-acetyl-alpha-D-glucosamine = N(4)-{beta-D-GlcNAc-(1-&gt;2)-alpha-D-Man-(1-&gt;3)-[alpha-D-Man-(1-&gt;3)-[alpha-D-Man-(1-&gt;6)]-alpha-D-Man-(1-&gt;6)]-beta-D-Man-(1-&gt;4)-beta-D-GlcNAc-(1-&gt;4)-beta-D-GlcNAc}-L-asparaginyl-[protein] + UDP + H(+)</text>
        <dbReference type="Rhea" id="RHEA:11456"/>
        <dbReference type="Rhea" id="RHEA-COMP:14367"/>
        <dbReference type="Rhea" id="RHEA-COMP:14368"/>
        <dbReference type="ChEBI" id="CHEBI:15378"/>
        <dbReference type="ChEBI" id="CHEBI:57705"/>
        <dbReference type="ChEBI" id="CHEBI:58223"/>
        <dbReference type="ChEBI" id="CHEBI:59087"/>
        <dbReference type="ChEBI" id="CHEBI:60625"/>
        <dbReference type="EC" id="2.4.1.101"/>
    </reaction>
</comment>
<proteinExistence type="inferred from homology"/>
<accession>M1B6A3</accession>
<dbReference type="AlphaFoldDB" id="M1B6A3"/>
<dbReference type="eggNOG" id="KOG1413">
    <property type="taxonomic scope" value="Eukaryota"/>
</dbReference>
<keyword evidence="3 12" id="KW-0328">Glycosyltransferase</keyword>
<evidence type="ECO:0000256" key="11">
    <source>
        <dbReference type="ARBA" id="ARBA00023211"/>
    </source>
</evidence>
<dbReference type="UniPathway" id="UPA00378"/>
<name>M1B6A3_SOLTU</name>
<dbReference type="OMA" id="TICAVMN"/>
<evidence type="ECO:0000256" key="6">
    <source>
        <dbReference type="ARBA" id="ARBA00022723"/>
    </source>
</evidence>
<comment type="pathway">
    <text evidence="2 12">Protein modification; protein glycosylation.</text>
</comment>
<comment type="function">
    <text evidence="12">Initiates complex N-linked carbohydrate formation. Essential for the conversion of high-mannose to hybrid and complex N-glycans.</text>
</comment>
<dbReference type="Pfam" id="PF03071">
    <property type="entry name" value="GNT-I"/>
    <property type="match status" value="1"/>
</dbReference>
<evidence type="ECO:0000256" key="5">
    <source>
        <dbReference type="ARBA" id="ARBA00022692"/>
    </source>
</evidence>
<dbReference type="PaxDb" id="4113-PGSC0003DMT400038070"/>
<dbReference type="GO" id="GO:0030145">
    <property type="term" value="F:manganese ion binding"/>
    <property type="evidence" value="ECO:0007669"/>
    <property type="project" value="UniProtKB-UniRule"/>
</dbReference>
<dbReference type="GO" id="GO:0000139">
    <property type="term" value="C:Golgi membrane"/>
    <property type="evidence" value="ECO:0007669"/>
    <property type="project" value="UniProtKB-SubCell"/>
</dbReference>
<dbReference type="Proteomes" id="UP000011115">
    <property type="component" value="Unassembled WGS sequence"/>
</dbReference>
<dbReference type="InParanoid" id="M1B6A3"/>
<evidence type="ECO:0000313" key="13">
    <source>
        <dbReference type="EnsemblPlants" id="PGSC0003DMT400038070"/>
    </source>
</evidence>
<keyword evidence="6 12" id="KW-0479">Metal-binding</keyword>
<keyword evidence="4" id="KW-0808">Transferase</keyword>
<evidence type="ECO:0000256" key="4">
    <source>
        <dbReference type="ARBA" id="ARBA00022679"/>
    </source>
</evidence>
<keyword evidence="10 12" id="KW-0472">Membrane</keyword>
<dbReference type="EnsemblPlants" id="PGSC0003DMT400038070">
    <property type="protein sequence ID" value="PGSC0003DMT400038070"/>
    <property type="gene ID" value="PGSC0003DMG401014680"/>
</dbReference>
<dbReference type="HOGENOM" id="CLU_2763067_0_0_1"/>
<keyword evidence="9 12" id="KW-0333">Golgi apparatus</keyword>
<keyword evidence="14" id="KW-1185">Reference proteome</keyword>
<organism evidence="13 14">
    <name type="scientific">Solanum tuberosum</name>
    <name type="common">Potato</name>
    <dbReference type="NCBI Taxonomy" id="4113"/>
    <lineage>
        <taxon>Eukaryota</taxon>
        <taxon>Viridiplantae</taxon>
        <taxon>Streptophyta</taxon>
        <taxon>Embryophyta</taxon>
        <taxon>Tracheophyta</taxon>
        <taxon>Spermatophyta</taxon>
        <taxon>Magnoliopsida</taxon>
        <taxon>eudicotyledons</taxon>
        <taxon>Gunneridae</taxon>
        <taxon>Pentapetalae</taxon>
        <taxon>asterids</taxon>
        <taxon>lamiids</taxon>
        <taxon>Solanales</taxon>
        <taxon>Solanaceae</taxon>
        <taxon>Solanoideae</taxon>
        <taxon>Solaneae</taxon>
        <taxon>Solanum</taxon>
    </lineage>
</organism>
<keyword evidence="7 12" id="KW-0735">Signal-anchor</keyword>
<keyword evidence="5 12" id="KW-0812">Transmembrane</keyword>